<protein>
    <submittedName>
        <fullName evidence="3">Uncharacterized protein</fullName>
    </submittedName>
</protein>
<dbReference type="Proteomes" id="UP001303046">
    <property type="component" value="Unassembled WGS sequence"/>
</dbReference>
<feature type="transmembrane region" description="Helical" evidence="2">
    <location>
        <begin position="23"/>
        <end position="43"/>
    </location>
</feature>
<name>A0ABR1C1P2_NECAM</name>
<keyword evidence="2" id="KW-0812">Transmembrane</keyword>
<sequence length="684" mass="76782">MGATLQKGEYIAYRDLWPDRIDIFTLLSSILLMTVTLLMVYWLGMLCYRTLNPDREEIEQIPSPSSVRVRKEMEYLGEDDDHDSTPLDWKIERPAHLRSERTAPSSGMQPILSDRDLDKTIRISNAAKGLPPRSRSSGDTPLSPPVLNVIWEPTQKEEWRMEVPQRGKHPASTIGHRQLISSIPVILKKPAPSGRGYIDEPVIINLYYDPSVPGEIIHVPKPNTVLTSNSRGPNGEAIYTAISSDAPPCLSVTTTKTRTRVTEPKPGYTKRVIETHTTTKQVTRTPIDPSLNATQPMSPNPNDITPTEEKDIKTAVEPQVKSAPSVSTSTGVGKSTTSASAKPHEDVKDRPLVSTTKDYGNVLAISSQTRGERIEEMPPSLRTAHSPSELETLPQVKNPKPSEKVILMTPDATLAAVKPISNRVKCQINRNRPIGMKRRSRQNHLQRPLCRNKTIQKIIKKIAIKRHETRILQEILSVVCVQILQFKMTTWWKSAVHVLCVISAMVFIVATIMLALYVIRLICNMAIEPPIPDIESSAYSKSDRRRSKRSARSPRSSRRSDRSSRRSKRSPSRSDRETPPSSRYRIFQNDKVRTVNLVLRGQPSHSSGTEQNVSAPSPSIRPQGKPIEFSGQKIQPAEVHVRMLVEPRTSLIQALDQKQFVPKARKPSVSPNYKNEVEKKIVEE</sequence>
<feature type="region of interest" description="Disordered" evidence="1">
    <location>
        <begin position="663"/>
        <end position="684"/>
    </location>
</feature>
<feature type="compositionally biased region" description="Basic residues" evidence="1">
    <location>
        <begin position="543"/>
        <end position="557"/>
    </location>
</feature>
<feature type="compositionally biased region" description="Polar residues" evidence="1">
    <location>
        <begin position="291"/>
        <end position="305"/>
    </location>
</feature>
<feature type="transmembrane region" description="Helical" evidence="2">
    <location>
        <begin position="494"/>
        <end position="519"/>
    </location>
</feature>
<organism evidence="3 4">
    <name type="scientific">Necator americanus</name>
    <name type="common">Human hookworm</name>
    <dbReference type="NCBI Taxonomy" id="51031"/>
    <lineage>
        <taxon>Eukaryota</taxon>
        <taxon>Metazoa</taxon>
        <taxon>Ecdysozoa</taxon>
        <taxon>Nematoda</taxon>
        <taxon>Chromadorea</taxon>
        <taxon>Rhabditida</taxon>
        <taxon>Rhabditina</taxon>
        <taxon>Rhabditomorpha</taxon>
        <taxon>Strongyloidea</taxon>
        <taxon>Ancylostomatidae</taxon>
        <taxon>Bunostominae</taxon>
        <taxon>Necator</taxon>
    </lineage>
</organism>
<proteinExistence type="predicted"/>
<gene>
    <name evidence="3" type="primary">Necator_chrII.g4489</name>
    <name evidence="3" type="ORF">RB195_016697</name>
</gene>
<feature type="region of interest" description="Disordered" evidence="1">
    <location>
        <begin position="534"/>
        <end position="586"/>
    </location>
</feature>
<keyword evidence="4" id="KW-1185">Reference proteome</keyword>
<evidence type="ECO:0000256" key="2">
    <source>
        <dbReference type="SAM" id="Phobius"/>
    </source>
</evidence>
<feature type="compositionally biased region" description="Low complexity" evidence="1">
    <location>
        <begin position="325"/>
        <end position="341"/>
    </location>
</feature>
<feature type="compositionally biased region" description="Polar residues" evidence="1">
    <location>
        <begin position="603"/>
        <end position="617"/>
    </location>
</feature>
<keyword evidence="2" id="KW-0472">Membrane</keyword>
<accession>A0ABR1C1P2</accession>
<reference evidence="3 4" key="1">
    <citation type="submission" date="2023-08" db="EMBL/GenBank/DDBJ databases">
        <title>A Necator americanus chromosomal reference genome.</title>
        <authorList>
            <person name="Ilik V."/>
            <person name="Petrzelkova K.J."/>
            <person name="Pardy F."/>
            <person name="Fuh T."/>
            <person name="Niatou-Singa F.S."/>
            <person name="Gouil Q."/>
            <person name="Baker L."/>
            <person name="Ritchie M.E."/>
            <person name="Jex A.R."/>
            <person name="Gazzola D."/>
            <person name="Li H."/>
            <person name="Toshio Fujiwara R."/>
            <person name="Zhan B."/>
            <person name="Aroian R.V."/>
            <person name="Pafco B."/>
            <person name="Schwarz E.M."/>
        </authorList>
    </citation>
    <scope>NUCLEOTIDE SEQUENCE [LARGE SCALE GENOMIC DNA]</scope>
    <source>
        <strain evidence="3 4">Aroian</strain>
        <tissue evidence="3">Whole animal</tissue>
    </source>
</reference>
<dbReference type="EMBL" id="JAVFWL010000002">
    <property type="protein sequence ID" value="KAK6732467.1"/>
    <property type="molecule type" value="Genomic_DNA"/>
</dbReference>
<evidence type="ECO:0000313" key="3">
    <source>
        <dbReference type="EMBL" id="KAK6732467.1"/>
    </source>
</evidence>
<keyword evidence="2" id="KW-1133">Transmembrane helix</keyword>
<comment type="caution">
    <text evidence="3">The sequence shown here is derived from an EMBL/GenBank/DDBJ whole genome shotgun (WGS) entry which is preliminary data.</text>
</comment>
<feature type="region of interest" description="Disordered" evidence="1">
    <location>
        <begin position="125"/>
        <end position="146"/>
    </location>
</feature>
<evidence type="ECO:0000313" key="4">
    <source>
        <dbReference type="Proteomes" id="UP001303046"/>
    </source>
</evidence>
<feature type="compositionally biased region" description="Basic and acidic residues" evidence="1">
    <location>
        <begin position="675"/>
        <end position="684"/>
    </location>
</feature>
<evidence type="ECO:0000256" key="1">
    <source>
        <dbReference type="SAM" id="MobiDB-lite"/>
    </source>
</evidence>
<feature type="region of interest" description="Disordered" evidence="1">
    <location>
        <begin position="370"/>
        <end position="396"/>
    </location>
</feature>
<feature type="region of interest" description="Disordered" evidence="1">
    <location>
        <begin position="601"/>
        <end position="624"/>
    </location>
</feature>
<feature type="region of interest" description="Disordered" evidence="1">
    <location>
        <begin position="284"/>
        <end position="348"/>
    </location>
</feature>